<dbReference type="Pfam" id="PF05685">
    <property type="entry name" value="Uma2"/>
    <property type="match status" value="1"/>
</dbReference>
<feature type="domain" description="Putative restriction endonuclease" evidence="1">
    <location>
        <begin position="14"/>
        <end position="178"/>
    </location>
</feature>
<dbReference type="PANTHER" id="PTHR35400">
    <property type="entry name" value="SLR1083 PROTEIN"/>
    <property type="match status" value="1"/>
</dbReference>
<dbReference type="InterPro" id="IPR012296">
    <property type="entry name" value="Nuclease_put_TT1808"/>
</dbReference>
<comment type="caution">
    <text evidence="2">The sequence shown here is derived from an EMBL/GenBank/DDBJ whole genome shotgun (WGS) entry which is preliminary data.</text>
</comment>
<dbReference type="InterPro" id="IPR008538">
    <property type="entry name" value="Uma2"/>
</dbReference>
<evidence type="ECO:0000313" key="2">
    <source>
        <dbReference type="EMBL" id="NYI07645.1"/>
    </source>
</evidence>
<sequence length="192" mass="20819">MSAVEDHAGAWTIEDVLALEDDGKHRFELWGDALVMSPAAGFKHQRASRRLANLLEAAAEAAGAPVEVLEAVNVVLPSGMCVPDIAVVENAAAATDPVTVDAEAVWLVVEIVSPSPAGRRIDRMVKPLLYAEGVIPGYWRLELQPVPELVVAEWQDGRYVERLVAEPNRTTLIEKPFPVSVDPMDLVRPARG</sequence>
<organism evidence="2 3">
    <name type="scientific">Allostreptomyces psammosilenae</name>
    <dbReference type="NCBI Taxonomy" id="1892865"/>
    <lineage>
        <taxon>Bacteria</taxon>
        <taxon>Bacillati</taxon>
        <taxon>Actinomycetota</taxon>
        <taxon>Actinomycetes</taxon>
        <taxon>Kitasatosporales</taxon>
        <taxon>Streptomycetaceae</taxon>
        <taxon>Allostreptomyces</taxon>
    </lineage>
</organism>
<keyword evidence="2" id="KW-0378">Hydrolase</keyword>
<dbReference type="GO" id="GO:0004519">
    <property type="term" value="F:endonuclease activity"/>
    <property type="evidence" value="ECO:0007669"/>
    <property type="project" value="UniProtKB-KW"/>
</dbReference>
<proteinExistence type="predicted"/>
<dbReference type="RefSeq" id="WP_179816618.1">
    <property type="nucleotide sequence ID" value="NZ_JACBZD010000002.1"/>
</dbReference>
<name>A0A852ZZU8_9ACTN</name>
<dbReference type="PANTHER" id="PTHR35400:SF3">
    <property type="entry name" value="SLL1072 PROTEIN"/>
    <property type="match status" value="1"/>
</dbReference>
<dbReference type="Gene3D" id="3.90.1570.10">
    <property type="entry name" value="tt1808, chain A"/>
    <property type="match status" value="1"/>
</dbReference>
<dbReference type="SUPFAM" id="SSF52980">
    <property type="entry name" value="Restriction endonuclease-like"/>
    <property type="match status" value="1"/>
</dbReference>
<dbReference type="InterPro" id="IPR011335">
    <property type="entry name" value="Restrct_endonuc-II-like"/>
</dbReference>
<gene>
    <name evidence="2" type="ORF">FHU37_004674</name>
</gene>
<accession>A0A852ZZU8</accession>
<protein>
    <submittedName>
        <fullName evidence="2">Uma2 family endonuclease</fullName>
    </submittedName>
</protein>
<reference evidence="2 3" key="1">
    <citation type="submission" date="2020-07" db="EMBL/GenBank/DDBJ databases">
        <title>Sequencing the genomes of 1000 actinobacteria strains.</title>
        <authorList>
            <person name="Klenk H.-P."/>
        </authorList>
    </citation>
    <scope>NUCLEOTIDE SEQUENCE [LARGE SCALE GENOMIC DNA]</scope>
    <source>
        <strain evidence="2 3">DSM 42178</strain>
    </source>
</reference>
<dbReference type="Proteomes" id="UP000567795">
    <property type="component" value="Unassembled WGS sequence"/>
</dbReference>
<keyword evidence="3" id="KW-1185">Reference proteome</keyword>
<keyword evidence="2" id="KW-0540">Nuclease</keyword>
<dbReference type="CDD" id="cd06260">
    <property type="entry name" value="DUF820-like"/>
    <property type="match status" value="1"/>
</dbReference>
<keyword evidence="2" id="KW-0255">Endonuclease</keyword>
<dbReference type="EMBL" id="JACBZD010000002">
    <property type="protein sequence ID" value="NYI07645.1"/>
    <property type="molecule type" value="Genomic_DNA"/>
</dbReference>
<evidence type="ECO:0000313" key="3">
    <source>
        <dbReference type="Proteomes" id="UP000567795"/>
    </source>
</evidence>
<evidence type="ECO:0000259" key="1">
    <source>
        <dbReference type="Pfam" id="PF05685"/>
    </source>
</evidence>
<dbReference type="AlphaFoldDB" id="A0A852ZZU8"/>